<protein>
    <recommendedName>
        <fullName evidence="1">ATP-dependent NAD(P)H-hydrate dehydratase</fullName>
        <ecNumber evidence="1">4.2.1.93</ecNumber>
    </recommendedName>
    <alternativeName>
        <fullName evidence="7">NAD(P)HX dehydratase</fullName>
    </alternativeName>
</protein>
<keyword evidence="6" id="KW-0456">Lyase</keyword>
<dbReference type="EC" id="4.2.1.93" evidence="1"/>
<reference evidence="10" key="1">
    <citation type="submission" date="2023-03" db="EMBL/GenBank/DDBJ databases">
        <authorList>
            <person name="Steffen K."/>
            <person name="Cardenas P."/>
        </authorList>
    </citation>
    <scope>NUCLEOTIDE SEQUENCE</scope>
</reference>
<dbReference type="InterPro" id="IPR017953">
    <property type="entry name" value="Carbohydrate_kinase_pred_CS"/>
</dbReference>
<gene>
    <name evidence="10" type="ORF">GBAR_LOCUS12093</name>
</gene>
<evidence type="ECO:0000256" key="4">
    <source>
        <dbReference type="ARBA" id="ARBA00022857"/>
    </source>
</evidence>
<name>A0AA35WMU6_GEOBA</name>
<dbReference type="InterPro" id="IPR029056">
    <property type="entry name" value="Ribokinase-like"/>
</dbReference>
<organism evidence="10 11">
    <name type="scientific">Geodia barretti</name>
    <name type="common">Barrett's horny sponge</name>
    <dbReference type="NCBI Taxonomy" id="519541"/>
    <lineage>
        <taxon>Eukaryota</taxon>
        <taxon>Metazoa</taxon>
        <taxon>Porifera</taxon>
        <taxon>Demospongiae</taxon>
        <taxon>Heteroscleromorpha</taxon>
        <taxon>Tetractinellida</taxon>
        <taxon>Astrophorina</taxon>
        <taxon>Geodiidae</taxon>
        <taxon>Geodia</taxon>
    </lineage>
</organism>
<dbReference type="SUPFAM" id="SSF53613">
    <property type="entry name" value="Ribokinase-like"/>
    <property type="match status" value="1"/>
</dbReference>
<keyword evidence="4" id="KW-0521">NADP</keyword>
<dbReference type="CDD" id="cd01171">
    <property type="entry name" value="YXKO-related"/>
    <property type="match status" value="1"/>
</dbReference>
<dbReference type="Proteomes" id="UP001174909">
    <property type="component" value="Unassembled WGS sequence"/>
</dbReference>
<dbReference type="Pfam" id="PF01256">
    <property type="entry name" value="Carb_kinase"/>
    <property type="match status" value="1"/>
</dbReference>
<evidence type="ECO:0000256" key="6">
    <source>
        <dbReference type="ARBA" id="ARBA00023239"/>
    </source>
</evidence>
<dbReference type="PANTHER" id="PTHR12592">
    <property type="entry name" value="ATP-DEPENDENT (S)-NAD(P)H-HYDRATE DEHYDRATASE FAMILY MEMBER"/>
    <property type="match status" value="1"/>
</dbReference>
<evidence type="ECO:0000256" key="3">
    <source>
        <dbReference type="ARBA" id="ARBA00022840"/>
    </source>
</evidence>
<evidence type="ECO:0000259" key="9">
    <source>
        <dbReference type="PROSITE" id="PS51383"/>
    </source>
</evidence>
<feature type="domain" description="YjeF C-terminal" evidence="9">
    <location>
        <begin position="1"/>
        <end position="170"/>
    </location>
</feature>
<keyword evidence="11" id="KW-1185">Reference proteome</keyword>
<evidence type="ECO:0000256" key="7">
    <source>
        <dbReference type="ARBA" id="ARBA00029804"/>
    </source>
</evidence>
<keyword evidence="2" id="KW-0547">Nucleotide-binding</keyword>
<dbReference type="GO" id="GO:0052855">
    <property type="term" value="F:ADP-dependent NAD(P)H-hydrate dehydratase activity"/>
    <property type="evidence" value="ECO:0007669"/>
    <property type="project" value="TreeGrafter"/>
</dbReference>
<evidence type="ECO:0000256" key="1">
    <source>
        <dbReference type="ARBA" id="ARBA00013249"/>
    </source>
</evidence>
<dbReference type="GO" id="GO:0110051">
    <property type="term" value="P:metabolite repair"/>
    <property type="evidence" value="ECO:0007669"/>
    <property type="project" value="TreeGrafter"/>
</dbReference>
<evidence type="ECO:0000313" key="10">
    <source>
        <dbReference type="EMBL" id="CAI8020215.1"/>
    </source>
</evidence>
<dbReference type="PROSITE" id="PS51383">
    <property type="entry name" value="YJEF_C_3"/>
    <property type="match status" value="1"/>
</dbReference>
<accession>A0AA35WMU6</accession>
<dbReference type="Gene3D" id="3.40.1190.20">
    <property type="match status" value="1"/>
</dbReference>
<dbReference type="PROSITE" id="PS01050">
    <property type="entry name" value="YJEF_C_2"/>
    <property type="match status" value="1"/>
</dbReference>
<keyword evidence="3" id="KW-0067">ATP-binding</keyword>
<evidence type="ECO:0000256" key="8">
    <source>
        <dbReference type="ARBA" id="ARBA00047472"/>
    </source>
</evidence>
<evidence type="ECO:0000313" key="11">
    <source>
        <dbReference type="Proteomes" id="UP001174909"/>
    </source>
</evidence>
<dbReference type="GO" id="GO:0052856">
    <property type="term" value="F:NAD(P)HX epimerase activity"/>
    <property type="evidence" value="ECO:0007669"/>
    <property type="project" value="TreeGrafter"/>
</dbReference>
<comment type="catalytic activity">
    <reaction evidence="8">
        <text>(6S)-NADPHX + ATP = ADP + phosphate + NADPH + H(+)</text>
        <dbReference type="Rhea" id="RHEA:32231"/>
        <dbReference type="ChEBI" id="CHEBI:15378"/>
        <dbReference type="ChEBI" id="CHEBI:30616"/>
        <dbReference type="ChEBI" id="CHEBI:43474"/>
        <dbReference type="ChEBI" id="CHEBI:57783"/>
        <dbReference type="ChEBI" id="CHEBI:64076"/>
        <dbReference type="ChEBI" id="CHEBI:456216"/>
        <dbReference type="EC" id="4.2.1.93"/>
    </reaction>
</comment>
<dbReference type="AlphaFoldDB" id="A0AA35WMU6"/>
<dbReference type="PANTHER" id="PTHR12592:SF0">
    <property type="entry name" value="ATP-DEPENDENT (S)-NAD(P)H-HYDRATE DEHYDRATASE"/>
    <property type="match status" value="1"/>
</dbReference>
<dbReference type="InterPro" id="IPR000631">
    <property type="entry name" value="CARKD"/>
</dbReference>
<evidence type="ECO:0000256" key="2">
    <source>
        <dbReference type="ARBA" id="ARBA00022741"/>
    </source>
</evidence>
<dbReference type="GO" id="GO:0005524">
    <property type="term" value="F:ATP binding"/>
    <property type="evidence" value="ECO:0007669"/>
    <property type="project" value="UniProtKB-KW"/>
</dbReference>
<dbReference type="EMBL" id="CASHTH010001810">
    <property type="protein sequence ID" value="CAI8020215.1"/>
    <property type="molecule type" value="Genomic_DNA"/>
</dbReference>
<sequence length="171" mass="17566">MVERLLLSGVDLPATIVDADGLNTLARVPDWNTQWASNGVLTPHPGEMARLISGSNYGDDTSRLDLACAAAREWGKTVVLKGAHTVVAHADGSARLSPFANPGLATAGTGDVLAGAIVGLLSQGLELETAASLGVYLHGLAGESARERLGYTGMIASDLLPALPVSIADLR</sequence>
<evidence type="ECO:0000256" key="5">
    <source>
        <dbReference type="ARBA" id="ARBA00023027"/>
    </source>
</evidence>
<keyword evidence="5" id="KW-0520">NAD</keyword>
<proteinExistence type="predicted"/>
<comment type="caution">
    <text evidence="10">The sequence shown here is derived from an EMBL/GenBank/DDBJ whole genome shotgun (WGS) entry which is preliminary data.</text>
</comment>
<dbReference type="GO" id="GO:0047453">
    <property type="term" value="F:ATP-dependent NAD(P)H-hydrate dehydratase activity"/>
    <property type="evidence" value="ECO:0007669"/>
    <property type="project" value="UniProtKB-EC"/>
</dbReference>